<comment type="caution">
    <text evidence="3">The sequence shown here is derived from an EMBL/GenBank/DDBJ whole genome shotgun (WGS) entry which is preliminary data.</text>
</comment>
<feature type="compositionally biased region" description="Basic and acidic residues" evidence="1">
    <location>
        <begin position="100"/>
        <end position="116"/>
    </location>
</feature>
<organism evidence="3 4">
    <name type="scientific">Necator americanus</name>
    <name type="common">Human hookworm</name>
    <dbReference type="NCBI Taxonomy" id="51031"/>
    <lineage>
        <taxon>Eukaryota</taxon>
        <taxon>Metazoa</taxon>
        <taxon>Ecdysozoa</taxon>
        <taxon>Nematoda</taxon>
        <taxon>Chromadorea</taxon>
        <taxon>Rhabditida</taxon>
        <taxon>Rhabditina</taxon>
        <taxon>Rhabditomorpha</taxon>
        <taxon>Strongyloidea</taxon>
        <taxon>Ancylostomatidae</taxon>
        <taxon>Bunostominae</taxon>
        <taxon>Necator</taxon>
    </lineage>
</organism>
<evidence type="ECO:0000256" key="1">
    <source>
        <dbReference type="SAM" id="MobiDB-lite"/>
    </source>
</evidence>
<feature type="transmembrane region" description="Helical" evidence="2">
    <location>
        <begin position="6"/>
        <end position="26"/>
    </location>
</feature>
<keyword evidence="2" id="KW-1133">Transmembrane helix</keyword>
<accession>A0ABR1BZ85</accession>
<keyword evidence="2" id="KW-0812">Transmembrane</keyword>
<feature type="compositionally biased region" description="Basic and acidic residues" evidence="1">
    <location>
        <begin position="291"/>
        <end position="301"/>
    </location>
</feature>
<protein>
    <recommendedName>
        <fullName evidence="5">WH2 domain-containing protein</fullName>
    </recommendedName>
</protein>
<reference evidence="3 4" key="1">
    <citation type="submission" date="2023-08" db="EMBL/GenBank/DDBJ databases">
        <title>A Necator americanus chromosomal reference genome.</title>
        <authorList>
            <person name="Ilik V."/>
            <person name="Petrzelkova K.J."/>
            <person name="Pardy F."/>
            <person name="Fuh T."/>
            <person name="Niatou-Singa F.S."/>
            <person name="Gouil Q."/>
            <person name="Baker L."/>
            <person name="Ritchie M.E."/>
            <person name="Jex A.R."/>
            <person name="Gazzola D."/>
            <person name="Li H."/>
            <person name="Toshio Fujiwara R."/>
            <person name="Zhan B."/>
            <person name="Aroian R.V."/>
            <person name="Pafco B."/>
            <person name="Schwarz E.M."/>
        </authorList>
    </citation>
    <scope>NUCLEOTIDE SEQUENCE [LARGE SCALE GENOMIC DNA]</scope>
    <source>
        <strain evidence="3 4">Aroian</strain>
        <tissue evidence="3">Whole animal</tissue>
    </source>
</reference>
<evidence type="ECO:0000313" key="4">
    <source>
        <dbReference type="Proteomes" id="UP001303046"/>
    </source>
</evidence>
<feature type="region of interest" description="Disordered" evidence="1">
    <location>
        <begin position="132"/>
        <end position="180"/>
    </location>
</feature>
<feature type="compositionally biased region" description="Polar residues" evidence="1">
    <location>
        <begin position="266"/>
        <end position="278"/>
    </location>
</feature>
<evidence type="ECO:0000313" key="3">
    <source>
        <dbReference type="EMBL" id="KAK6731101.1"/>
    </source>
</evidence>
<keyword evidence="2" id="KW-0472">Membrane</keyword>
<name>A0ABR1BZ85_NECAM</name>
<feature type="compositionally biased region" description="Basic and acidic residues" evidence="1">
    <location>
        <begin position="62"/>
        <end position="91"/>
    </location>
</feature>
<feature type="region of interest" description="Disordered" evidence="1">
    <location>
        <begin position="32"/>
        <end position="116"/>
    </location>
</feature>
<evidence type="ECO:0008006" key="5">
    <source>
        <dbReference type="Google" id="ProtNLM"/>
    </source>
</evidence>
<gene>
    <name evidence="3" type="primary">Necator_chrI.g3649</name>
    <name evidence="3" type="ORF">RB195_007520</name>
</gene>
<dbReference type="EMBL" id="JAVFWL010000001">
    <property type="protein sequence ID" value="KAK6731101.1"/>
    <property type="molecule type" value="Genomic_DNA"/>
</dbReference>
<feature type="region of interest" description="Disordered" evidence="1">
    <location>
        <begin position="266"/>
        <end position="303"/>
    </location>
</feature>
<feature type="compositionally biased region" description="Polar residues" evidence="1">
    <location>
        <begin position="162"/>
        <end position="172"/>
    </location>
</feature>
<proteinExistence type="predicted"/>
<sequence length="320" mass="35162">MWQYIVSSYFSIHYLWFSVVFTQVLISNCSKKAKPTKQVTPTKEVSPFKPVLEAENPSADNNSKESKESKEKATQKDSLSAEKEGSRENEKNQPPGWDINKIKQSVEARQRDSTKTDLRSVQDVLFLLKPRNFPAQNSPLPGAPGYSPAAVQSKSPAVVQGNVPTPVQNSRPGVQGKEPIAAQNIPPVVVQGKEPVAAQNIPPVVVQGKEPVAAQNVPPVVVQTNGTAASKSKGKSNKALPADRTQVVMLERQEDREMSMLIPTDSFLNPQISPSQPMSFYDPLRIQPPVEESKPPLKQPDKNNVLVEAKTQMELASRKK</sequence>
<evidence type="ECO:0000256" key="2">
    <source>
        <dbReference type="SAM" id="Phobius"/>
    </source>
</evidence>
<keyword evidence="4" id="KW-1185">Reference proteome</keyword>
<dbReference type="Proteomes" id="UP001303046">
    <property type="component" value="Unassembled WGS sequence"/>
</dbReference>